<name>A0A0F9YN81_9BACT</name>
<accession>A0A0F9YN81</accession>
<sequence length="63" mass="7294">MKTFIKLHEDILTKVKFFSKQLKLKLRKSTIRPLAIKGEETIALSVFKQNAGIGTKKKIFEIF</sequence>
<gene>
    <name evidence="1" type="ORF">UR23_C0052G0001</name>
</gene>
<comment type="caution">
    <text evidence="1">The sequence shown here is derived from an EMBL/GenBank/DDBJ whole genome shotgun (WGS) entry which is preliminary data.</text>
</comment>
<evidence type="ECO:0000313" key="2">
    <source>
        <dbReference type="Proteomes" id="UP000034349"/>
    </source>
</evidence>
<proteinExistence type="predicted"/>
<feature type="non-terminal residue" evidence="1">
    <location>
        <position position="63"/>
    </location>
</feature>
<dbReference type="EMBL" id="LBOK01000052">
    <property type="protein sequence ID" value="KKP32919.1"/>
    <property type="molecule type" value="Genomic_DNA"/>
</dbReference>
<dbReference type="AlphaFoldDB" id="A0A0F9YN81"/>
<evidence type="ECO:0000313" key="1">
    <source>
        <dbReference type="EMBL" id="KKP32919.1"/>
    </source>
</evidence>
<dbReference type="Proteomes" id="UP000034349">
    <property type="component" value="Unassembled WGS sequence"/>
</dbReference>
<protein>
    <submittedName>
        <fullName evidence="1">Uncharacterized protein</fullName>
    </submittedName>
</protein>
<reference evidence="1 2" key="1">
    <citation type="journal article" date="2015" name="Nature">
        <title>rRNA introns, odd ribosomes, and small enigmatic genomes across a large radiation of phyla.</title>
        <authorList>
            <person name="Brown C.T."/>
            <person name="Hug L.A."/>
            <person name="Thomas B.C."/>
            <person name="Sharon I."/>
            <person name="Castelle C.J."/>
            <person name="Singh A."/>
            <person name="Wilkins M.J."/>
            <person name="Williams K.H."/>
            <person name="Banfield J.F."/>
        </authorList>
    </citation>
    <scope>NUCLEOTIDE SEQUENCE [LARGE SCALE GENOMIC DNA]</scope>
</reference>
<organism evidence="1 2">
    <name type="scientific">Candidatus Roizmanbacteria bacterium GW2011_GWA2_32_13</name>
    <dbReference type="NCBI Taxonomy" id="1618475"/>
    <lineage>
        <taxon>Bacteria</taxon>
        <taxon>Candidatus Roizmaniibacteriota</taxon>
    </lineage>
</organism>